<evidence type="ECO:0000313" key="3">
    <source>
        <dbReference type="Proteomes" id="UP000800094"/>
    </source>
</evidence>
<feature type="domain" description="Lipocalin-like" evidence="1">
    <location>
        <begin position="13"/>
        <end position="161"/>
    </location>
</feature>
<dbReference type="InterPro" id="IPR024311">
    <property type="entry name" value="Lipocalin-like"/>
</dbReference>
<evidence type="ECO:0000259" key="1">
    <source>
        <dbReference type="Pfam" id="PF13924"/>
    </source>
</evidence>
<dbReference type="AlphaFoldDB" id="A0A6A6I456"/>
<protein>
    <recommendedName>
        <fullName evidence="1">Lipocalin-like domain-containing protein</fullName>
    </recommendedName>
</protein>
<evidence type="ECO:0000313" key="2">
    <source>
        <dbReference type="EMBL" id="KAF2245305.1"/>
    </source>
</evidence>
<dbReference type="Pfam" id="PF13924">
    <property type="entry name" value="Lipocalin_5"/>
    <property type="match status" value="1"/>
</dbReference>
<dbReference type="OrthoDB" id="3904217at2759"/>
<keyword evidence="3" id="KW-1185">Reference proteome</keyword>
<proteinExistence type="predicted"/>
<dbReference type="RefSeq" id="XP_033680309.1">
    <property type="nucleotide sequence ID" value="XM_033834417.1"/>
</dbReference>
<reference evidence="2" key="1">
    <citation type="journal article" date="2020" name="Stud. Mycol.">
        <title>101 Dothideomycetes genomes: a test case for predicting lifestyles and emergence of pathogens.</title>
        <authorList>
            <person name="Haridas S."/>
            <person name="Albert R."/>
            <person name="Binder M."/>
            <person name="Bloem J."/>
            <person name="Labutti K."/>
            <person name="Salamov A."/>
            <person name="Andreopoulos B."/>
            <person name="Baker S."/>
            <person name="Barry K."/>
            <person name="Bills G."/>
            <person name="Bluhm B."/>
            <person name="Cannon C."/>
            <person name="Castanera R."/>
            <person name="Culley D."/>
            <person name="Daum C."/>
            <person name="Ezra D."/>
            <person name="Gonzalez J."/>
            <person name="Henrissat B."/>
            <person name="Kuo A."/>
            <person name="Liang C."/>
            <person name="Lipzen A."/>
            <person name="Lutzoni F."/>
            <person name="Magnuson J."/>
            <person name="Mondo S."/>
            <person name="Nolan M."/>
            <person name="Ohm R."/>
            <person name="Pangilinan J."/>
            <person name="Park H.-J."/>
            <person name="Ramirez L."/>
            <person name="Alfaro M."/>
            <person name="Sun H."/>
            <person name="Tritt A."/>
            <person name="Yoshinaga Y."/>
            <person name="Zwiers L.-H."/>
            <person name="Turgeon B."/>
            <person name="Goodwin S."/>
            <person name="Spatafora J."/>
            <person name="Crous P."/>
            <person name="Grigoriev I."/>
        </authorList>
    </citation>
    <scope>NUCLEOTIDE SEQUENCE</scope>
    <source>
        <strain evidence="2">CBS 122368</strain>
    </source>
</reference>
<sequence>MVLPKDIATVLSGAWVLLNNTPTDLNGVPLTTDLPLGSKPVGILTYHATGHMSANLASTDPDQRPMDLTYPSKPNQSDAEWALVGKHTLAYAGGLSVKEGSTCENGTLYHGPLTVANVPSWVGTSQERNYTVFRADEGAVVLHIYTRDEVNKVMGNLFWERLD</sequence>
<dbReference type="Proteomes" id="UP000800094">
    <property type="component" value="Unassembled WGS sequence"/>
</dbReference>
<dbReference type="EMBL" id="ML987200">
    <property type="protein sequence ID" value="KAF2245305.1"/>
    <property type="molecule type" value="Genomic_DNA"/>
</dbReference>
<name>A0A6A6I456_9PLEO</name>
<dbReference type="GeneID" id="54587747"/>
<organism evidence="2 3">
    <name type="scientific">Trematosphaeria pertusa</name>
    <dbReference type="NCBI Taxonomy" id="390896"/>
    <lineage>
        <taxon>Eukaryota</taxon>
        <taxon>Fungi</taxon>
        <taxon>Dikarya</taxon>
        <taxon>Ascomycota</taxon>
        <taxon>Pezizomycotina</taxon>
        <taxon>Dothideomycetes</taxon>
        <taxon>Pleosporomycetidae</taxon>
        <taxon>Pleosporales</taxon>
        <taxon>Massarineae</taxon>
        <taxon>Trematosphaeriaceae</taxon>
        <taxon>Trematosphaeria</taxon>
    </lineage>
</organism>
<accession>A0A6A6I456</accession>
<gene>
    <name evidence="2" type="ORF">BU26DRAFT_578070</name>
</gene>